<dbReference type="Proteomes" id="UP000534306">
    <property type="component" value="Unassembled WGS sequence"/>
</dbReference>
<dbReference type="RefSeq" id="WP_171678051.1">
    <property type="nucleotide sequence ID" value="NZ_BAAAGT010000008.1"/>
</dbReference>
<feature type="chain" id="PRO_5044130801" evidence="1">
    <location>
        <begin position="28"/>
        <end position="355"/>
    </location>
</feature>
<sequence>MRRRSGRMAFGAGAVGLLTASALTAQATPAALQWQDVPVNQASVMIDDVDATWAVGATGESEQKAVVLRLDAGRWKPVAHPVKTNASLHAVAVGGPKNVWAVGDDNSVAGQPKPLVLRFDGTRWKVVPAPAVPTGSLSSVAIGPDGVPWVSGWAEVAGREHATAYRFVGGKWQPLIKGLEGSINGNTLAVVGPNDAWLGLNAGLARFDGKAWKLVADLPTDGSKIPTGLAVAGPKDIWLVGVDHTARERRLAMHYDGARWTNVPVPAGWAQLYDVALHNNRPVAVGEHFIDEGDYTRNQPDVLTYNGKAFVAAPAPKTPLGVLTGVTVTNNQLLTVGTAQDDFTTPYKGLSAITR</sequence>
<organism evidence="3 4">
    <name type="scientific">Kribbella sandramycini</name>
    <dbReference type="NCBI Taxonomy" id="60450"/>
    <lineage>
        <taxon>Bacteria</taxon>
        <taxon>Bacillati</taxon>
        <taxon>Actinomycetota</taxon>
        <taxon>Actinomycetes</taxon>
        <taxon>Propionibacteriales</taxon>
        <taxon>Kribbellaceae</taxon>
        <taxon>Kribbella</taxon>
    </lineage>
</organism>
<proteinExistence type="predicted"/>
<evidence type="ECO:0000313" key="2">
    <source>
        <dbReference type="EMBL" id="MBB6567097.1"/>
    </source>
</evidence>
<evidence type="ECO:0000313" key="4">
    <source>
        <dbReference type="Proteomes" id="UP000534306"/>
    </source>
</evidence>
<gene>
    <name evidence="2" type="ORF">HNR71_002734</name>
    <name evidence="3" type="ORF">HPO96_31645</name>
</gene>
<reference evidence="2 5" key="2">
    <citation type="submission" date="2020-08" db="EMBL/GenBank/DDBJ databases">
        <title>Sequencing the genomes of 1000 actinobacteria strains.</title>
        <authorList>
            <person name="Klenk H.-P."/>
        </authorList>
    </citation>
    <scope>NUCLEOTIDE SEQUENCE [LARGE SCALE GENOMIC DNA]</scope>
    <source>
        <strain evidence="2 5">DSM 15626</strain>
    </source>
</reference>
<keyword evidence="4" id="KW-1185">Reference proteome</keyword>
<evidence type="ECO:0000313" key="5">
    <source>
        <dbReference type="Proteomes" id="UP000553957"/>
    </source>
</evidence>
<protein>
    <submittedName>
        <fullName evidence="3">Uncharacterized protein</fullName>
    </submittedName>
</protein>
<dbReference type="SUPFAM" id="SSF50952">
    <property type="entry name" value="Soluble quinoprotein glucose dehydrogenase"/>
    <property type="match status" value="1"/>
</dbReference>
<dbReference type="InterPro" id="IPR011041">
    <property type="entry name" value="Quinoprot_gluc/sorb_DH_b-prop"/>
</dbReference>
<evidence type="ECO:0000256" key="1">
    <source>
        <dbReference type="SAM" id="SignalP"/>
    </source>
</evidence>
<reference evidence="3 4" key="1">
    <citation type="submission" date="2020-05" db="EMBL/GenBank/DDBJ databases">
        <title>Genome sequence of Kribbella sandramycini ATCC 39419.</title>
        <authorList>
            <person name="Maclea K.S."/>
            <person name="Fair J.L."/>
        </authorList>
    </citation>
    <scope>NUCLEOTIDE SEQUENCE [LARGE SCALE GENOMIC DNA]</scope>
    <source>
        <strain evidence="3 4">ATCC 39419</strain>
    </source>
</reference>
<keyword evidence="1" id="KW-0732">Signal</keyword>
<accession>A0A7Y4L5M0</accession>
<evidence type="ECO:0000313" key="3">
    <source>
        <dbReference type="EMBL" id="NOL44815.1"/>
    </source>
</evidence>
<comment type="caution">
    <text evidence="3">The sequence shown here is derived from an EMBL/GenBank/DDBJ whole genome shotgun (WGS) entry which is preliminary data.</text>
</comment>
<dbReference type="Proteomes" id="UP000553957">
    <property type="component" value="Unassembled WGS sequence"/>
</dbReference>
<dbReference type="EMBL" id="JACHKF010000001">
    <property type="protein sequence ID" value="MBB6567097.1"/>
    <property type="molecule type" value="Genomic_DNA"/>
</dbReference>
<dbReference type="EMBL" id="JABJRC010000009">
    <property type="protein sequence ID" value="NOL44815.1"/>
    <property type="molecule type" value="Genomic_DNA"/>
</dbReference>
<feature type="signal peptide" evidence="1">
    <location>
        <begin position="1"/>
        <end position="27"/>
    </location>
</feature>
<dbReference type="AlphaFoldDB" id="A0A7Y4L5M0"/>
<name>A0A7Y4L5M0_9ACTN</name>